<evidence type="ECO:0008006" key="3">
    <source>
        <dbReference type="Google" id="ProtNLM"/>
    </source>
</evidence>
<keyword evidence="2" id="KW-1185">Reference proteome</keyword>
<dbReference type="AlphaFoldDB" id="A0A9D4BDZ3"/>
<evidence type="ECO:0000313" key="1">
    <source>
        <dbReference type="EMBL" id="KAH3691634.1"/>
    </source>
</evidence>
<proteinExistence type="predicted"/>
<gene>
    <name evidence="1" type="ORF">DPMN_190989</name>
</gene>
<reference evidence="1" key="2">
    <citation type="submission" date="2020-11" db="EMBL/GenBank/DDBJ databases">
        <authorList>
            <person name="McCartney M.A."/>
            <person name="Auch B."/>
            <person name="Kono T."/>
            <person name="Mallez S."/>
            <person name="Becker A."/>
            <person name="Gohl D.M."/>
            <person name="Silverstein K.A.T."/>
            <person name="Koren S."/>
            <person name="Bechman K.B."/>
            <person name="Herman A."/>
            <person name="Abrahante J.E."/>
            <person name="Garbe J."/>
        </authorList>
    </citation>
    <scope>NUCLEOTIDE SEQUENCE</scope>
    <source>
        <strain evidence="1">Duluth1</strain>
        <tissue evidence="1">Whole animal</tissue>
    </source>
</reference>
<dbReference type="EMBL" id="JAIWYP010000033">
    <property type="protein sequence ID" value="KAH3691634.1"/>
    <property type="molecule type" value="Genomic_DNA"/>
</dbReference>
<organism evidence="1 2">
    <name type="scientific">Dreissena polymorpha</name>
    <name type="common">Zebra mussel</name>
    <name type="synonym">Mytilus polymorpha</name>
    <dbReference type="NCBI Taxonomy" id="45954"/>
    <lineage>
        <taxon>Eukaryota</taxon>
        <taxon>Metazoa</taxon>
        <taxon>Spiralia</taxon>
        <taxon>Lophotrochozoa</taxon>
        <taxon>Mollusca</taxon>
        <taxon>Bivalvia</taxon>
        <taxon>Autobranchia</taxon>
        <taxon>Heteroconchia</taxon>
        <taxon>Euheterodonta</taxon>
        <taxon>Imparidentia</taxon>
        <taxon>Neoheterodontei</taxon>
        <taxon>Myida</taxon>
        <taxon>Dreissenoidea</taxon>
        <taxon>Dreissenidae</taxon>
        <taxon>Dreissena</taxon>
    </lineage>
</organism>
<name>A0A9D4BDZ3_DREPO</name>
<evidence type="ECO:0000313" key="2">
    <source>
        <dbReference type="Proteomes" id="UP000828390"/>
    </source>
</evidence>
<dbReference type="Proteomes" id="UP000828390">
    <property type="component" value="Unassembled WGS sequence"/>
</dbReference>
<sequence>MVKEEGITVYRASRMFNVPERTLRDRFIGRVDPDLCVMGKLPLLDQLEEAKLVNHFKRMADLGYGYTQQECIDVASEFAVQLGKRTKDKPLSMKWMKGFLKGGQRCG</sequence>
<accession>A0A9D4BDZ3</accession>
<comment type="caution">
    <text evidence="1">The sequence shown here is derived from an EMBL/GenBank/DDBJ whole genome shotgun (WGS) entry which is preliminary data.</text>
</comment>
<protein>
    <recommendedName>
        <fullName evidence="3">HTH psq-type domain-containing protein</fullName>
    </recommendedName>
</protein>
<reference evidence="1" key="1">
    <citation type="journal article" date="2019" name="bioRxiv">
        <title>The Genome of the Zebra Mussel, Dreissena polymorpha: A Resource for Invasive Species Research.</title>
        <authorList>
            <person name="McCartney M.A."/>
            <person name="Auch B."/>
            <person name="Kono T."/>
            <person name="Mallez S."/>
            <person name="Zhang Y."/>
            <person name="Obille A."/>
            <person name="Becker A."/>
            <person name="Abrahante J.E."/>
            <person name="Garbe J."/>
            <person name="Badalamenti J.P."/>
            <person name="Herman A."/>
            <person name="Mangelson H."/>
            <person name="Liachko I."/>
            <person name="Sullivan S."/>
            <person name="Sone E.D."/>
            <person name="Koren S."/>
            <person name="Silverstein K.A.T."/>
            <person name="Beckman K.B."/>
            <person name="Gohl D.M."/>
        </authorList>
    </citation>
    <scope>NUCLEOTIDE SEQUENCE</scope>
    <source>
        <strain evidence="1">Duluth1</strain>
        <tissue evidence="1">Whole animal</tissue>
    </source>
</reference>